<dbReference type="Gene3D" id="3.40.720.10">
    <property type="entry name" value="Alkaline Phosphatase, subunit A"/>
    <property type="match status" value="1"/>
</dbReference>
<evidence type="ECO:0000259" key="3">
    <source>
        <dbReference type="Pfam" id="PF00884"/>
    </source>
</evidence>
<protein>
    <submittedName>
        <fullName evidence="4">Arylsulfatase A</fullName>
    </submittedName>
</protein>
<evidence type="ECO:0000313" key="5">
    <source>
        <dbReference type="Proteomes" id="UP000186914"/>
    </source>
</evidence>
<dbReference type="OrthoDB" id="102174at2157"/>
<organism evidence="4 5">
    <name type="scientific">Haladaptatus litoreus</name>
    <dbReference type="NCBI Taxonomy" id="553468"/>
    <lineage>
        <taxon>Archaea</taxon>
        <taxon>Methanobacteriati</taxon>
        <taxon>Methanobacteriota</taxon>
        <taxon>Stenosarchaea group</taxon>
        <taxon>Halobacteria</taxon>
        <taxon>Halobacteriales</taxon>
        <taxon>Haladaptataceae</taxon>
        <taxon>Haladaptatus</taxon>
    </lineage>
</organism>
<evidence type="ECO:0000256" key="2">
    <source>
        <dbReference type="SAM" id="MobiDB-lite"/>
    </source>
</evidence>
<dbReference type="PANTHER" id="PTHR42693">
    <property type="entry name" value="ARYLSULFATASE FAMILY MEMBER"/>
    <property type="match status" value="1"/>
</dbReference>
<comment type="similarity">
    <text evidence="1">Belongs to the sulfatase family.</text>
</comment>
<proteinExistence type="inferred from homology"/>
<dbReference type="InterPro" id="IPR017850">
    <property type="entry name" value="Alkaline_phosphatase_core_sf"/>
</dbReference>
<sequence>MSPAEREAETSTPRNVVVVCLDTVRADFFSQYAKRLQRLADVSFTQCRAVSSWTVPSHASMFTGTLPSEHGVHTHNRRFDSVPREETFLADLDHATFGVSANAFVSSTYGFDSWLDELSEIEPKHRYPEATSLNEVGTETDTTGVKKYAEYLQQAVKHEHPILSLKNTAFGYLHEMTKTGPISKQVDDGGSAVVRTAKQHIDSIEEPYFGFCNLMDAHTPLHPCKWFDSSLNDVPDSWTSSQYDVWELMSESEQHDEYWHLREQVYGATIEYLDRILAEFVHDVLDSGGRETTIVVTADHGENHGTEADDFLANHKSSLSEGLLHVPLLLINPPEGYDKEEDGYVSQLDFGDLVVGLANGETPDVFRDRFPAELVGMSAGPEPPENREYWDRMIRCVYDGTRKTVWDSLGTKTEYELDPDRLSWQKKVETGEGTPEVEADFFDTPIAEAKAAASAGKNVTEEIDSATESRLEELGYL</sequence>
<dbReference type="Proteomes" id="UP000186914">
    <property type="component" value="Unassembled WGS sequence"/>
</dbReference>
<feature type="region of interest" description="Disordered" evidence="2">
    <location>
        <begin position="452"/>
        <end position="477"/>
    </location>
</feature>
<dbReference type="GO" id="GO:0004065">
    <property type="term" value="F:arylsulfatase activity"/>
    <property type="evidence" value="ECO:0007669"/>
    <property type="project" value="TreeGrafter"/>
</dbReference>
<feature type="domain" description="Sulfatase N-terminal" evidence="3">
    <location>
        <begin position="14"/>
        <end position="358"/>
    </location>
</feature>
<dbReference type="SUPFAM" id="SSF53649">
    <property type="entry name" value="Alkaline phosphatase-like"/>
    <property type="match status" value="1"/>
</dbReference>
<dbReference type="AlphaFoldDB" id="A0A1N7EAT4"/>
<keyword evidence="5" id="KW-1185">Reference proteome</keyword>
<dbReference type="InterPro" id="IPR000917">
    <property type="entry name" value="Sulfatase_N"/>
</dbReference>
<feature type="compositionally biased region" description="Basic and acidic residues" evidence="2">
    <location>
        <begin position="467"/>
        <end position="477"/>
    </location>
</feature>
<evidence type="ECO:0000313" key="4">
    <source>
        <dbReference type="EMBL" id="SIR85055.1"/>
    </source>
</evidence>
<name>A0A1N7EAT4_9EURY</name>
<dbReference type="InterPro" id="IPR050738">
    <property type="entry name" value="Sulfatase"/>
</dbReference>
<gene>
    <name evidence="4" type="ORF">SAMN05421858_4166</name>
</gene>
<dbReference type="RefSeq" id="WP_076432173.1">
    <property type="nucleotide sequence ID" value="NZ_FTNO01000005.1"/>
</dbReference>
<dbReference type="PANTHER" id="PTHR42693:SF33">
    <property type="entry name" value="ARYLSULFATASE"/>
    <property type="match status" value="1"/>
</dbReference>
<reference evidence="5" key="1">
    <citation type="submission" date="2017-01" db="EMBL/GenBank/DDBJ databases">
        <authorList>
            <person name="Varghese N."/>
            <person name="Submissions S."/>
        </authorList>
    </citation>
    <scope>NUCLEOTIDE SEQUENCE [LARGE SCALE GENOMIC DNA]</scope>
    <source>
        <strain evidence="5">CGMCC 1.7737</strain>
    </source>
</reference>
<accession>A0A1N7EAT4</accession>
<evidence type="ECO:0000256" key="1">
    <source>
        <dbReference type="ARBA" id="ARBA00008779"/>
    </source>
</evidence>
<dbReference type="EMBL" id="FTNO01000005">
    <property type="protein sequence ID" value="SIR85055.1"/>
    <property type="molecule type" value="Genomic_DNA"/>
</dbReference>
<dbReference type="Pfam" id="PF00884">
    <property type="entry name" value="Sulfatase"/>
    <property type="match status" value="1"/>
</dbReference>